<dbReference type="Proteomes" id="UP001151752">
    <property type="component" value="Chromosome 4"/>
</dbReference>
<evidence type="ECO:0000313" key="2">
    <source>
        <dbReference type="Proteomes" id="UP001151752"/>
    </source>
</evidence>
<keyword evidence="2" id="KW-1185">Reference proteome</keyword>
<sequence length="182" mass="21190">MRENEVPRMIRWKMVMMMIKMTHYLMSIMGKQTGVFFASEYLIQGQLLQLDKEHGTLLAVGTARNFYTRHNVPRWLTASYHVDFVIPWLVQTSLGMSTFVRLPQDVSDEIEEDPTGGKLSGSRESLMELQTRLEMHLRQDHPPLCGRDHMAYRSAYFLPVKESKFRCEKGLSEAICYVKLAR</sequence>
<reference evidence="1" key="1">
    <citation type="submission" date="2022-11" db="EMBL/GenBank/DDBJ databases">
        <authorList>
            <person name="Hyden B.L."/>
            <person name="Feng K."/>
            <person name="Yates T."/>
            <person name="Jawdy S."/>
            <person name="Smart L.B."/>
            <person name="Muchero W."/>
        </authorList>
    </citation>
    <scope>NUCLEOTIDE SEQUENCE</scope>
    <source>
        <tissue evidence="1">Shoot tip</tissue>
    </source>
</reference>
<dbReference type="AlphaFoldDB" id="A0A9Q0ZLG6"/>
<dbReference type="EMBL" id="JAPFFM010000010">
    <property type="protein sequence ID" value="KAJ6739005.1"/>
    <property type="molecule type" value="Genomic_DNA"/>
</dbReference>
<protein>
    <submittedName>
        <fullName evidence="1">Uncharacterized protein</fullName>
    </submittedName>
</protein>
<proteinExistence type="predicted"/>
<accession>A0A9Q0ZLG6</accession>
<name>A0A9Q0ZLG6_9ROSI</name>
<evidence type="ECO:0000313" key="1">
    <source>
        <dbReference type="EMBL" id="KAJ6739005.1"/>
    </source>
</evidence>
<gene>
    <name evidence="1" type="ORF">OIU74_003879</name>
</gene>
<organism evidence="1 2">
    <name type="scientific">Salix koriyanagi</name>
    <dbReference type="NCBI Taxonomy" id="2511006"/>
    <lineage>
        <taxon>Eukaryota</taxon>
        <taxon>Viridiplantae</taxon>
        <taxon>Streptophyta</taxon>
        <taxon>Embryophyta</taxon>
        <taxon>Tracheophyta</taxon>
        <taxon>Spermatophyta</taxon>
        <taxon>Magnoliopsida</taxon>
        <taxon>eudicotyledons</taxon>
        <taxon>Gunneridae</taxon>
        <taxon>Pentapetalae</taxon>
        <taxon>rosids</taxon>
        <taxon>fabids</taxon>
        <taxon>Malpighiales</taxon>
        <taxon>Salicaceae</taxon>
        <taxon>Saliceae</taxon>
        <taxon>Salix</taxon>
    </lineage>
</organism>
<reference evidence="1" key="2">
    <citation type="journal article" date="2023" name="Int. J. Mol. Sci.">
        <title>De Novo Assembly and Annotation of 11 Diverse Shrub Willow (Salix) Genomes Reveals Novel Gene Organization in Sex-Linked Regions.</title>
        <authorList>
            <person name="Hyden B."/>
            <person name="Feng K."/>
            <person name="Yates T.B."/>
            <person name="Jawdy S."/>
            <person name="Cereghino C."/>
            <person name="Smart L.B."/>
            <person name="Muchero W."/>
        </authorList>
    </citation>
    <scope>NUCLEOTIDE SEQUENCE</scope>
    <source>
        <tissue evidence="1">Shoot tip</tissue>
    </source>
</reference>
<comment type="caution">
    <text evidence="1">The sequence shown here is derived from an EMBL/GenBank/DDBJ whole genome shotgun (WGS) entry which is preliminary data.</text>
</comment>